<evidence type="ECO:0000256" key="1">
    <source>
        <dbReference type="SAM" id="MobiDB-lite"/>
    </source>
</evidence>
<feature type="compositionally biased region" description="Low complexity" evidence="1">
    <location>
        <begin position="75"/>
        <end position="85"/>
    </location>
</feature>
<name>A0ABD3BQY0_9LAMI</name>
<dbReference type="InterPro" id="IPR037472">
    <property type="entry name" value="MBD8"/>
</dbReference>
<sequence length="684" mass="75381">MVGATTATTVGAFQLESIAVLDLRLLSQSEIYSLSLRSSSAFDPDRCNDVVIPKIDRSVFNESAGSRKQTYSRLRLLPPSSSPSAAHRRRTPRLRHNSASIINSGNSDSENVEKSQMLPLFKKLFVSDINLGDSFPVKIDHSHPVPSDPAPVEDLSGHKRKREDEKLDDQTKPGAGDNVVHVKDNSSLKEVVVARENVDDRDRVILNRDGVVVDFAALGLVDHPYSEDIRRRTEGLSTVEELVKFLGGFKGRWDSSRKKKRTVDAGEFGSVLPIGWKLLLSIEKKMDSAWLSCARYIRAGNCISKKVTRSCGVYQTWINNFKLKTDKGHFIFSVGILCSLTTRTSKVHDAIIKLFSLHQFPTYLPHYQSDLFSSNKYVKHPSGRQFVSCKEASSYLLTLTGVQDTDPTITAQHNEIVDDKSTSTRVADIATEDVDIKESLSSHASDAKVLPGKQLGEILLCDKCNVTFCKSDESLHYLSSIHLRNGYKNVVRTTDPVIMNENKKVDDASNSACANNACSAETNFEENVPCLVGEYTVDEMYFGTDSVIPSRDEKEISMPGKNDSEVVGLEGIKIDPFVNNETQNTGSIFNMLHQGMGSNVPGGDNILNSCQDLGGSWGTGQENLFEGYFDDLVANTGDGGDTNESTSVCVWCRSLFYHQEQLETQTGAIGSLCPSCSTRMPGQL</sequence>
<evidence type="ECO:0000313" key="2">
    <source>
        <dbReference type="EMBL" id="KAL3619687.1"/>
    </source>
</evidence>
<proteinExistence type="predicted"/>
<protein>
    <submittedName>
        <fullName evidence="2">Methyl-CpG-binding domain-containing protein</fullName>
    </submittedName>
</protein>
<reference evidence="3" key="1">
    <citation type="journal article" date="2024" name="IScience">
        <title>Strigolactones Initiate the Formation of Haustorium-like Structures in Castilleja.</title>
        <authorList>
            <person name="Buerger M."/>
            <person name="Peterson D."/>
            <person name="Chory J."/>
        </authorList>
    </citation>
    <scope>NUCLEOTIDE SEQUENCE [LARGE SCALE GENOMIC DNA]</scope>
</reference>
<dbReference type="PANTHER" id="PTHR37701">
    <property type="entry name" value="METHYL-CPG-BINDING DOMAIN-CONTAINING PROTEIN 8"/>
    <property type="match status" value="1"/>
</dbReference>
<dbReference type="PANTHER" id="PTHR37701:SF17">
    <property type="entry name" value="METHYL BINDING DOMAIN117"/>
    <property type="match status" value="1"/>
</dbReference>
<gene>
    <name evidence="2" type="primary">MBD8</name>
    <name evidence="2" type="ORF">CASFOL_034599</name>
</gene>
<comment type="caution">
    <text evidence="2">The sequence shown here is derived from an EMBL/GenBank/DDBJ whole genome shotgun (WGS) entry which is preliminary data.</text>
</comment>
<organism evidence="2 3">
    <name type="scientific">Castilleja foliolosa</name>
    <dbReference type="NCBI Taxonomy" id="1961234"/>
    <lineage>
        <taxon>Eukaryota</taxon>
        <taxon>Viridiplantae</taxon>
        <taxon>Streptophyta</taxon>
        <taxon>Embryophyta</taxon>
        <taxon>Tracheophyta</taxon>
        <taxon>Spermatophyta</taxon>
        <taxon>Magnoliopsida</taxon>
        <taxon>eudicotyledons</taxon>
        <taxon>Gunneridae</taxon>
        <taxon>Pentapetalae</taxon>
        <taxon>asterids</taxon>
        <taxon>lamiids</taxon>
        <taxon>Lamiales</taxon>
        <taxon>Orobanchaceae</taxon>
        <taxon>Pedicularideae</taxon>
        <taxon>Castillejinae</taxon>
        <taxon>Castilleja</taxon>
    </lineage>
</organism>
<accession>A0ABD3BQY0</accession>
<dbReference type="EMBL" id="JAVIJP010000066">
    <property type="protein sequence ID" value="KAL3619687.1"/>
    <property type="molecule type" value="Genomic_DNA"/>
</dbReference>
<feature type="compositionally biased region" description="Basic residues" evidence="1">
    <location>
        <begin position="86"/>
        <end position="96"/>
    </location>
</feature>
<dbReference type="AlphaFoldDB" id="A0ABD3BQY0"/>
<feature type="region of interest" description="Disordered" evidence="1">
    <location>
        <begin position="75"/>
        <end position="112"/>
    </location>
</feature>
<feature type="compositionally biased region" description="Basic and acidic residues" evidence="1">
    <location>
        <begin position="162"/>
        <end position="171"/>
    </location>
</feature>
<evidence type="ECO:0000313" key="3">
    <source>
        <dbReference type="Proteomes" id="UP001632038"/>
    </source>
</evidence>
<keyword evidence="3" id="KW-1185">Reference proteome</keyword>
<feature type="region of interest" description="Disordered" evidence="1">
    <location>
        <begin position="140"/>
        <end position="178"/>
    </location>
</feature>
<feature type="compositionally biased region" description="Polar residues" evidence="1">
    <location>
        <begin position="97"/>
        <end position="109"/>
    </location>
</feature>
<dbReference type="Proteomes" id="UP001632038">
    <property type="component" value="Unassembled WGS sequence"/>
</dbReference>